<organism evidence="3 4">
    <name type="scientific">Goodea atripinnis</name>
    <dbReference type="NCBI Taxonomy" id="208336"/>
    <lineage>
        <taxon>Eukaryota</taxon>
        <taxon>Metazoa</taxon>
        <taxon>Chordata</taxon>
        <taxon>Craniata</taxon>
        <taxon>Vertebrata</taxon>
        <taxon>Euteleostomi</taxon>
        <taxon>Actinopterygii</taxon>
        <taxon>Neopterygii</taxon>
        <taxon>Teleostei</taxon>
        <taxon>Neoteleostei</taxon>
        <taxon>Acanthomorphata</taxon>
        <taxon>Ovalentaria</taxon>
        <taxon>Atherinomorphae</taxon>
        <taxon>Cyprinodontiformes</taxon>
        <taxon>Goodeidae</taxon>
        <taxon>Goodea</taxon>
    </lineage>
</organism>
<dbReference type="InterPro" id="IPR013694">
    <property type="entry name" value="VIT"/>
</dbReference>
<protein>
    <recommendedName>
        <fullName evidence="2">VIT domain-containing protein</fullName>
    </recommendedName>
</protein>
<dbReference type="InterPro" id="IPR050934">
    <property type="entry name" value="ITIH"/>
</dbReference>
<dbReference type="PANTHER" id="PTHR10338:SF119">
    <property type="entry name" value="INTER-ALPHA-TRYPSIN INHIBITOR HEAVY CHAIN H4"/>
    <property type="match status" value="1"/>
</dbReference>
<accession>A0ABV0PTP5</accession>
<gene>
    <name evidence="3" type="ORF">GOODEAATRI_033121</name>
</gene>
<proteinExistence type="predicted"/>
<feature type="signal peptide" evidence="1">
    <location>
        <begin position="1"/>
        <end position="20"/>
    </location>
</feature>
<dbReference type="PANTHER" id="PTHR10338">
    <property type="entry name" value="INTER-ALPHA-TRYPSIN INHIBITOR HEAVY CHAIN FAMILY MEMBER"/>
    <property type="match status" value="1"/>
</dbReference>
<evidence type="ECO:0000256" key="1">
    <source>
        <dbReference type="SAM" id="SignalP"/>
    </source>
</evidence>
<dbReference type="PROSITE" id="PS51468">
    <property type="entry name" value="VIT"/>
    <property type="match status" value="1"/>
</dbReference>
<sequence>MRRAVVQLPLFGLLMAVAAAIPNKDDWDIYSFHINSTVTGRYATTIITSRVANRMDESREIEFHVQIPKNAFISRFTMCAKYLLTLGTRLIIILYSFRYDGNENFT</sequence>
<dbReference type="EMBL" id="JAHRIO010086579">
    <property type="protein sequence ID" value="MEQ2186854.1"/>
    <property type="molecule type" value="Genomic_DNA"/>
</dbReference>
<dbReference type="Proteomes" id="UP001476798">
    <property type="component" value="Unassembled WGS sequence"/>
</dbReference>
<dbReference type="SMART" id="SM00609">
    <property type="entry name" value="VIT"/>
    <property type="match status" value="1"/>
</dbReference>
<feature type="chain" id="PRO_5046284924" description="VIT domain-containing protein" evidence="1">
    <location>
        <begin position="21"/>
        <end position="106"/>
    </location>
</feature>
<feature type="domain" description="VIT" evidence="2">
    <location>
        <begin position="13"/>
        <end position="106"/>
    </location>
</feature>
<keyword evidence="4" id="KW-1185">Reference proteome</keyword>
<evidence type="ECO:0000259" key="2">
    <source>
        <dbReference type="PROSITE" id="PS51468"/>
    </source>
</evidence>
<reference evidence="3 4" key="1">
    <citation type="submission" date="2021-06" db="EMBL/GenBank/DDBJ databases">
        <authorList>
            <person name="Palmer J.M."/>
        </authorList>
    </citation>
    <scope>NUCLEOTIDE SEQUENCE [LARGE SCALE GENOMIC DNA]</scope>
    <source>
        <strain evidence="3 4">GA_2019</strain>
        <tissue evidence="3">Muscle</tissue>
    </source>
</reference>
<evidence type="ECO:0000313" key="4">
    <source>
        <dbReference type="Proteomes" id="UP001476798"/>
    </source>
</evidence>
<name>A0ABV0PTP5_9TELE</name>
<comment type="caution">
    <text evidence="3">The sequence shown here is derived from an EMBL/GenBank/DDBJ whole genome shotgun (WGS) entry which is preliminary data.</text>
</comment>
<keyword evidence="1" id="KW-0732">Signal</keyword>
<evidence type="ECO:0000313" key="3">
    <source>
        <dbReference type="EMBL" id="MEQ2186854.1"/>
    </source>
</evidence>
<dbReference type="Pfam" id="PF08487">
    <property type="entry name" value="VIT"/>
    <property type="match status" value="1"/>
</dbReference>